<keyword evidence="6 7" id="KW-0472">Membrane</keyword>
<evidence type="ECO:0000256" key="6">
    <source>
        <dbReference type="ARBA" id="ARBA00023136"/>
    </source>
</evidence>
<evidence type="ECO:0000313" key="8">
    <source>
        <dbReference type="EMBL" id="GER68792.1"/>
    </source>
</evidence>
<gene>
    <name evidence="8" type="primary">ywrA_1</name>
    <name evidence="8" type="ORF">BpJC7_00950</name>
</gene>
<sequence length="176" mass="19286">MIYWKLFLANLIANLLGYGGGPASVPLLEHEVVDRYHWYSVHEFSEMVAVGNALPGPIAPELAGYIGFDKAGVLGATVALFATIAPSLILLMMLLGLLMRNRNSPKVKNMTKFVRPAIAVLLAMVAFDFFANAYHTIGIIHVLMISIASFFLLERWGISPVYVICGALLYGAIFLR</sequence>
<evidence type="ECO:0000313" key="9">
    <source>
        <dbReference type="Proteomes" id="UP000391919"/>
    </source>
</evidence>
<keyword evidence="9" id="KW-1185">Reference proteome</keyword>
<evidence type="ECO:0000256" key="7">
    <source>
        <dbReference type="SAM" id="Phobius"/>
    </source>
</evidence>
<feature type="transmembrane region" description="Helical" evidence="7">
    <location>
        <begin position="73"/>
        <end position="98"/>
    </location>
</feature>
<reference evidence="8 9" key="1">
    <citation type="submission" date="2019-09" db="EMBL/GenBank/DDBJ databases">
        <title>Draft genome sequence of Bacillus sp. JC-7.</title>
        <authorList>
            <person name="Tanaka N."/>
            <person name="Shiwa Y."/>
            <person name="Fujita N."/>
            <person name="Tanasupawat S."/>
        </authorList>
    </citation>
    <scope>NUCLEOTIDE SEQUENCE [LARGE SCALE GENOMIC DNA]</scope>
    <source>
        <strain evidence="8 9">JC-7</strain>
    </source>
</reference>
<dbReference type="RefSeq" id="WP_151679996.1">
    <property type="nucleotide sequence ID" value="NZ_BKZQ01000001.1"/>
</dbReference>
<evidence type="ECO:0000256" key="1">
    <source>
        <dbReference type="ARBA" id="ARBA00004651"/>
    </source>
</evidence>
<keyword evidence="5 7" id="KW-1133">Transmembrane helix</keyword>
<comment type="subcellular location">
    <subcellularLocation>
        <location evidence="1">Cell membrane</location>
        <topology evidence="1">Multi-pass membrane protein</topology>
    </subcellularLocation>
</comment>
<keyword evidence="3" id="KW-1003">Cell membrane</keyword>
<dbReference type="Proteomes" id="UP000391919">
    <property type="component" value="Unassembled WGS sequence"/>
</dbReference>
<dbReference type="Pfam" id="PF02417">
    <property type="entry name" value="Chromate_transp"/>
    <property type="match status" value="1"/>
</dbReference>
<dbReference type="EMBL" id="BKZQ01000001">
    <property type="protein sequence ID" value="GER68792.1"/>
    <property type="molecule type" value="Genomic_DNA"/>
</dbReference>
<evidence type="ECO:0000256" key="5">
    <source>
        <dbReference type="ARBA" id="ARBA00022989"/>
    </source>
</evidence>
<feature type="transmembrane region" description="Helical" evidence="7">
    <location>
        <begin position="118"/>
        <end position="151"/>
    </location>
</feature>
<dbReference type="InterPro" id="IPR003370">
    <property type="entry name" value="Chromate_transpt"/>
</dbReference>
<evidence type="ECO:0000256" key="3">
    <source>
        <dbReference type="ARBA" id="ARBA00022475"/>
    </source>
</evidence>
<accession>A0A5J4J171</accession>
<protein>
    <submittedName>
        <fullName evidence="8">Transporter YwrA</fullName>
    </submittedName>
</protein>
<evidence type="ECO:0000256" key="2">
    <source>
        <dbReference type="ARBA" id="ARBA00005262"/>
    </source>
</evidence>
<feature type="transmembrane region" description="Helical" evidence="7">
    <location>
        <begin position="157"/>
        <end position="175"/>
    </location>
</feature>
<dbReference type="AlphaFoldDB" id="A0A5J4J171"/>
<evidence type="ECO:0000256" key="4">
    <source>
        <dbReference type="ARBA" id="ARBA00022692"/>
    </source>
</evidence>
<keyword evidence="4 7" id="KW-0812">Transmembrane</keyword>
<comment type="caution">
    <text evidence="8">The sequence shown here is derived from an EMBL/GenBank/DDBJ whole genome shotgun (WGS) entry which is preliminary data.</text>
</comment>
<name>A0A5J4J171_9BACI</name>
<proteinExistence type="inferred from homology"/>
<organism evidence="8 9">
    <name type="scientific">Weizmannia acidilactici</name>
    <dbReference type="NCBI Taxonomy" id="2607726"/>
    <lineage>
        <taxon>Bacteria</taxon>
        <taxon>Bacillati</taxon>
        <taxon>Bacillota</taxon>
        <taxon>Bacilli</taxon>
        <taxon>Bacillales</taxon>
        <taxon>Bacillaceae</taxon>
        <taxon>Heyndrickxia</taxon>
    </lineage>
</organism>
<comment type="similarity">
    <text evidence="2">Belongs to the chromate ion transporter (CHR) (TC 2.A.51) family.</text>
</comment>
<dbReference type="GO" id="GO:0005886">
    <property type="term" value="C:plasma membrane"/>
    <property type="evidence" value="ECO:0007669"/>
    <property type="project" value="UniProtKB-SubCell"/>
</dbReference>
<dbReference type="PANTHER" id="PTHR43663">
    <property type="entry name" value="CHROMATE TRANSPORT PROTEIN-RELATED"/>
    <property type="match status" value="1"/>
</dbReference>
<dbReference type="InterPro" id="IPR052518">
    <property type="entry name" value="CHR_Transporter"/>
</dbReference>
<dbReference type="PANTHER" id="PTHR43663:SF1">
    <property type="entry name" value="CHROMATE TRANSPORTER"/>
    <property type="match status" value="1"/>
</dbReference>
<dbReference type="GO" id="GO:0015109">
    <property type="term" value="F:chromate transmembrane transporter activity"/>
    <property type="evidence" value="ECO:0007669"/>
    <property type="project" value="InterPro"/>
</dbReference>